<evidence type="ECO:0000256" key="7">
    <source>
        <dbReference type="ARBA" id="ARBA00022842"/>
    </source>
</evidence>
<proteinExistence type="predicted"/>
<gene>
    <name evidence="11" type="ORF">CAEBREN_13175</name>
</gene>
<feature type="domain" description="AGC-kinase C-terminal" evidence="10">
    <location>
        <begin position="341"/>
        <end position="411"/>
    </location>
</feature>
<dbReference type="PANTHER" id="PTHR24353:SF143">
    <property type="entry name" value="PROTEIN KINASE DOMAIN-CONTAINING PROTEIN"/>
    <property type="match status" value="1"/>
</dbReference>
<sequence>MIDFFQLLFIAAAEFVRMLFTDLECVFYDETHYISVEKSVAVEEKKEIINKRSSARLSDSSHYNCVEKSVAVEAKKEVINRRTPARLSDFVKLKFLENGTFGEVYQVKNKLHGGIFALKEIHHPNNQVGERHLKDEIRVLLNLKSQFLYEMFHYFKTEAKVYYVFEYLTGGDLHAHLHRSGQLSEEDTRFYLAEVTLGLEFLHSHDVVHRDLKPENLMLDAQGHVKIIDLGSCKILRKGEKTNSLCGTRMYLAPEVVSRKLYDHAVDLWALGVAMFEFLTGRPLFAANTDAIIDQKILSGKKLPRSRFISANAYSLMEKLLKLCPLQRATLPDVKQSAFFQTTNWEKVKSRHYTAPYIPRTSDECDASHFDDFFAHNQLFRLPQKTVFEEMETHLFHDFDFETNPKSQSICVKNAPGRDFRM</sequence>
<dbReference type="EMBL" id="GL379887">
    <property type="protein sequence ID" value="EGT31618.1"/>
    <property type="molecule type" value="Genomic_DNA"/>
</dbReference>
<dbReference type="SUPFAM" id="SSF56112">
    <property type="entry name" value="Protein kinase-like (PK-like)"/>
    <property type="match status" value="1"/>
</dbReference>
<feature type="domain" description="Protein kinase" evidence="9">
    <location>
        <begin position="90"/>
        <end position="340"/>
    </location>
</feature>
<evidence type="ECO:0000313" key="11">
    <source>
        <dbReference type="EMBL" id="EGT31618.1"/>
    </source>
</evidence>
<dbReference type="PANTHER" id="PTHR24353">
    <property type="entry name" value="CYCLIC NUCLEOTIDE-DEPENDENT PROTEIN KINASE"/>
    <property type="match status" value="1"/>
</dbReference>
<dbReference type="AlphaFoldDB" id="G0NI49"/>
<dbReference type="OMA" id="NILMHID"/>
<comment type="cofactor">
    <cofactor evidence="1">
        <name>Mg(2+)</name>
        <dbReference type="ChEBI" id="CHEBI:18420"/>
    </cofactor>
</comment>
<keyword evidence="12" id="KW-1185">Reference proteome</keyword>
<dbReference type="InParanoid" id="G0NI49"/>
<dbReference type="Proteomes" id="UP000008068">
    <property type="component" value="Unassembled WGS sequence"/>
</dbReference>
<evidence type="ECO:0000313" key="12">
    <source>
        <dbReference type="Proteomes" id="UP000008068"/>
    </source>
</evidence>
<reference evidence="12" key="1">
    <citation type="submission" date="2011-07" db="EMBL/GenBank/DDBJ databases">
        <authorList>
            <consortium name="Caenorhabditis brenneri Sequencing and Analysis Consortium"/>
            <person name="Wilson R.K."/>
        </authorList>
    </citation>
    <scope>NUCLEOTIDE SEQUENCE [LARGE SCALE GENOMIC DNA]</scope>
    <source>
        <strain evidence="12">PB2801</strain>
    </source>
</reference>
<accession>G0NI49</accession>
<keyword evidence="3" id="KW-0808">Transferase</keyword>
<dbReference type="PROSITE" id="PS50011">
    <property type="entry name" value="PROTEIN_KINASE_DOM"/>
    <property type="match status" value="1"/>
</dbReference>
<feature type="chain" id="PRO_5003405807" description="Protein kinase domain-containing protein" evidence="8">
    <location>
        <begin position="19"/>
        <end position="422"/>
    </location>
</feature>
<dbReference type="Pfam" id="PF00069">
    <property type="entry name" value="Pkinase"/>
    <property type="match status" value="1"/>
</dbReference>
<dbReference type="GO" id="GO:0005952">
    <property type="term" value="C:cAMP-dependent protein kinase complex"/>
    <property type="evidence" value="ECO:0007669"/>
    <property type="project" value="TreeGrafter"/>
</dbReference>
<dbReference type="STRING" id="135651.G0NI49"/>
<dbReference type="InterPro" id="IPR045270">
    <property type="entry name" value="STKc_AGC"/>
</dbReference>
<dbReference type="PROSITE" id="PS51285">
    <property type="entry name" value="AGC_KINASE_CTER"/>
    <property type="match status" value="1"/>
</dbReference>
<evidence type="ECO:0000256" key="8">
    <source>
        <dbReference type="SAM" id="SignalP"/>
    </source>
</evidence>
<dbReference type="GO" id="GO:0005524">
    <property type="term" value="F:ATP binding"/>
    <property type="evidence" value="ECO:0007669"/>
    <property type="project" value="UniProtKB-KW"/>
</dbReference>
<dbReference type="FunFam" id="1.10.510.10:FF:000571">
    <property type="entry name" value="Maternal embryonic leucine zipper kinase"/>
    <property type="match status" value="1"/>
</dbReference>
<evidence type="ECO:0000259" key="10">
    <source>
        <dbReference type="PROSITE" id="PS51285"/>
    </source>
</evidence>
<dbReference type="InterPro" id="IPR008271">
    <property type="entry name" value="Ser/Thr_kinase_AS"/>
</dbReference>
<evidence type="ECO:0000259" key="9">
    <source>
        <dbReference type="PROSITE" id="PS50011"/>
    </source>
</evidence>
<evidence type="ECO:0000256" key="6">
    <source>
        <dbReference type="ARBA" id="ARBA00022840"/>
    </source>
</evidence>
<evidence type="ECO:0008006" key="13">
    <source>
        <dbReference type="Google" id="ProtNLM"/>
    </source>
</evidence>
<evidence type="ECO:0000256" key="2">
    <source>
        <dbReference type="ARBA" id="ARBA00022527"/>
    </source>
</evidence>
<keyword evidence="6" id="KW-0067">ATP-binding</keyword>
<dbReference type="GO" id="GO:0004691">
    <property type="term" value="F:cAMP-dependent protein kinase activity"/>
    <property type="evidence" value="ECO:0007669"/>
    <property type="project" value="TreeGrafter"/>
</dbReference>
<keyword evidence="8" id="KW-0732">Signal</keyword>
<dbReference type="eggNOG" id="KOG0598">
    <property type="taxonomic scope" value="Eukaryota"/>
</dbReference>
<dbReference type="OrthoDB" id="5919641at2759"/>
<keyword evidence="5" id="KW-0418">Kinase</keyword>
<dbReference type="SMART" id="SM00133">
    <property type="entry name" value="S_TK_X"/>
    <property type="match status" value="1"/>
</dbReference>
<evidence type="ECO:0000256" key="5">
    <source>
        <dbReference type="ARBA" id="ARBA00022777"/>
    </source>
</evidence>
<organism evidence="12">
    <name type="scientific">Caenorhabditis brenneri</name>
    <name type="common">Nematode worm</name>
    <dbReference type="NCBI Taxonomy" id="135651"/>
    <lineage>
        <taxon>Eukaryota</taxon>
        <taxon>Metazoa</taxon>
        <taxon>Ecdysozoa</taxon>
        <taxon>Nematoda</taxon>
        <taxon>Chromadorea</taxon>
        <taxon>Rhabditida</taxon>
        <taxon>Rhabditina</taxon>
        <taxon>Rhabditomorpha</taxon>
        <taxon>Rhabditoidea</taxon>
        <taxon>Rhabditidae</taxon>
        <taxon>Peloderinae</taxon>
        <taxon>Caenorhabditis</taxon>
    </lineage>
</organism>
<dbReference type="InterPro" id="IPR000961">
    <property type="entry name" value="AGC-kinase_C"/>
</dbReference>
<evidence type="ECO:0000256" key="3">
    <source>
        <dbReference type="ARBA" id="ARBA00022679"/>
    </source>
</evidence>
<dbReference type="PROSITE" id="PS00108">
    <property type="entry name" value="PROTEIN_KINASE_ST"/>
    <property type="match status" value="1"/>
</dbReference>
<keyword evidence="4" id="KW-0547">Nucleotide-binding</keyword>
<dbReference type="Gene3D" id="1.10.510.10">
    <property type="entry name" value="Transferase(Phosphotransferase) domain 1"/>
    <property type="match status" value="1"/>
</dbReference>
<dbReference type="InterPro" id="IPR000719">
    <property type="entry name" value="Prot_kinase_dom"/>
</dbReference>
<dbReference type="InterPro" id="IPR011009">
    <property type="entry name" value="Kinase-like_dom_sf"/>
</dbReference>
<feature type="signal peptide" evidence="8">
    <location>
        <begin position="1"/>
        <end position="18"/>
    </location>
</feature>
<name>G0NI49_CAEBE</name>
<keyword evidence="2" id="KW-0723">Serine/threonine-protein kinase</keyword>
<dbReference type="CDD" id="cd05123">
    <property type="entry name" value="STKc_AGC"/>
    <property type="match status" value="1"/>
</dbReference>
<dbReference type="Gene3D" id="3.30.200.20">
    <property type="entry name" value="Phosphorylase Kinase, domain 1"/>
    <property type="match status" value="1"/>
</dbReference>
<dbReference type="SMART" id="SM00220">
    <property type="entry name" value="S_TKc"/>
    <property type="match status" value="1"/>
</dbReference>
<dbReference type="HOGENOM" id="CLU_000288_63_5_1"/>
<protein>
    <recommendedName>
        <fullName evidence="13">Protein kinase domain-containing protein</fullName>
    </recommendedName>
</protein>
<keyword evidence="7" id="KW-0460">Magnesium</keyword>
<evidence type="ECO:0000256" key="1">
    <source>
        <dbReference type="ARBA" id="ARBA00001946"/>
    </source>
</evidence>
<evidence type="ECO:0000256" key="4">
    <source>
        <dbReference type="ARBA" id="ARBA00022741"/>
    </source>
</evidence>